<dbReference type="Proteomes" id="UP000823604">
    <property type="component" value="Unassembled WGS sequence"/>
</dbReference>
<gene>
    <name evidence="2" type="ORF">IAB81_01105</name>
</gene>
<feature type="domain" description="Macro" evidence="1">
    <location>
        <begin position="558"/>
        <end position="736"/>
    </location>
</feature>
<dbReference type="AlphaFoldDB" id="A0A9D9IHE5"/>
<dbReference type="PANTHER" id="PTHR11106:SF27">
    <property type="entry name" value="MACRO DOMAIN-CONTAINING PROTEIN"/>
    <property type="match status" value="1"/>
</dbReference>
<name>A0A9D9IHE5_9BACT</name>
<dbReference type="PROSITE" id="PS51154">
    <property type="entry name" value="MACRO"/>
    <property type="match status" value="1"/>
</dbReference>
<reference evidence="2" key="2">
    <citation type="journal article" date="2021" name="PeerJ">
        <title>Extensive microbial diversity within the chicken gut microbiome revealed by metagenomics and culture.</title>
        <authorList>
            <person name="Gilroy R."/>
            <person name="Ravi A."/>
            <person name="Getino M."/>
            <person name="Pursley I."/>
            <person name="Horton D.L."/>
            <person name="Alikhan N.F."/>
            <person name="Baker D."/>
            <person name="Gharbi K."/>
            <person name="Hall N."/>
            <person name="Watson M."/>
            <person name="Adriaenssens E.M."/>
            <person name="Foster-Nyarko E."/>
            <person name="Jarju S."/>
            <person name="Secka A."/>
            <person name="Antonio M."/>
            <person name="Oren A."/>
            <person name="Chaudhuri R.R."/>
            <person name="La Ragione R."/>
            <person name="Hildebrand F."/>
            <person name="Pallen M.J."/>
        </authorList>
    </citation>
    <scope>NUCLEOTIDE SEQUENCE</scope>
    <source>
        <strain evidence="2">B1-8020</strain>
    </source>
</reference>
<comment type="caution">
    <text evidence="2">The sequence shown here is derived from an EMBL/GenBank/DDBJ whole genome shotgun (WGS) entry which is preliminary data.</text>
</comment>
<dbReference type="InterPro" id="IPR032774">
    <property type="entry name" value="WG_beta_rep"/>
</dbReference>
<dbReference type="SUPFAM" id="SSF52949">
    <property type="entry name" value="Macro domain-like"/>
    <property type="match status" value="1"/>
</dbReference>
<accession>A0A9D9IHE5</accession>
<sequence length="736" mass="83889">MNKSEYIIVNQGEHAVGLQDKDGREILPCIYDEILDYDDDGYIRFIKDGIIGTIDLKGDRVIPLSDGITHLGVFHGGTARACKDGKWGLVDEYGNEVTKFEYKKINAHYNNGYIATRLDDVKGFLNEYGDFTIFRKQPVAKYIYIATYRHDVAPATTPDGKWVFIDRDKKRINDYEYWSMDHVLRNGIYYVAKGPHEYGIAGYDGKPIIDEWYEYPIKFERGFAQCQKKHHDKDGNEVTLPTGQPRYEYGILRPDGTYLFPLAYSSLHWNDFDKKDCWFAEDDNMCYLLFPDGTRRIYEKHRADRESNILPFIPESEYKNDITEKQLKDWYLPETIAVKHYELFDKNKFLRTLDGWTGNWFDPLKLYYRDTDAPIDIKKTYKKGRLIRAGHFLDTTQALLRPVQKTRFLIASKGLMSVKYCNEINGSRYSPLPFKGNIIHCNAVFLVMDVITYAGINQILLLQIPYGAYRLALKQGIDLSKTKAVAGHINLKKYALFDLQSKLSMPPHGHSLSEEWITAMHQPIGLDDDMKPVDMTPDMYYPEEYHVAKGFNDCDSDWQENFFMKTQNNTLQIVVGDITRLHVDAIVNAANSTLLGGGGVDGAIHRAAGPGLLEECRTLGGCPTGESKMTSAYNLPCRKVIHTVGPIWNGGSHGESELLASCYDTAMKLAEDNSLKSIAFPCISTGVYRYPKQEAAEIALKTIFGHLRSGAYKGDVIICCFTRQDAEIYEELLKTV</sequence>
<evidence type="ECO:0000313" key="2">
    <source>
        <dbReference type="EMBL" id="MBO8472215.1"/>
    </source>
</evidence>
<evidence type="ECO:0000313" key="3">
    <source>
        <dbReference type="Proteomes" id="UP000823604"/>
    </source>
</evidence>
<dbReference type="Gene3D" id="3.40.220.10">
    <property type="entry name" value="Leucine Aminopeptidase, subunit E, domain 1"/>
    <property type="match status" value="1"/>
</dbReference>
<dbReference type="InterPro" id="IPR002589">
    <property type="entry name" value="Macro_dom"/>
</dbReference>
<dbReference type="CDD" id="cd02908">
    <property type="entry name" value="Macro_OAADPr_deacetylase"/>
    <property type="match status" value="1"/>
</dbReference>
<proteinExistence type="predicted"/>
<dbReference type="EMBL" id="JADIMA010000010">
    <property type="protein sequence ID" value="MBO8472215.1"/>
    <property type="molecule type" value="Genomic_DNA"/>
</dbReference>
<protein>
    <submittedName>
        <fullName evidence="2">O-acetyl-ADP-ribose deacetylase</fullName>
    </submittedName>
</protein>
<dbReference type="InterPro" id="IPR043472">
    <property type="entry name" value="Macro_dom-like"/>
</dbReference>
<dbReference type="NCBIfam" id="NF001664">
    <property type="entry name" value="PRK00431.1-6"/>
    <property type="match status" value="1"/>
</dbReference>
<evidence type="ECO:0000259" key="1">
    <source>
        <dbReference type="PROSITE" id="PS51154"/>
    </source>
</evidence>
<reference evidence="2" key="1">
    <citation type="submission" date="2020-10" db="EMBL/GenBank/DDBJ databases">
        <authorList>
            <person name="Gilroy R."/>
        </authorList>
    </citation>
    <scope>NUCLEOTIDE SEQUENCE</scope>
    <source>
        <strain evidence="2">B1-8020</strain>
    </source>
</reference>
<dbReference type="Pfam" id="PF01661">
    <property type="entry name" value="Macro"/>
    <property type="match status" value="1"/>
</dbReference>
<dbReference type="PANTHER" id="PTHR11106">
    <property type="entry name" value="GANGLIOSIDE INDUCED DIFFERENTIATION ASSOCIATED PROTEIN 2-RELATED"/>
    <property type="match status" value="1"/>
</dbReference>
<dbReference type="Pfam" id="PF14903">
    <property type="entry name" value="WG_beta_rep"/>
    <property type="match status" value="2"/>
</dbReference>
<dbReference type="SMART" id="SM00506">
    <property type="entry name" value="A1pp"/>
    <property type="match status" value="1"/>
</dbReference>
<organism evidence="2 3">
    <name type="scientific">Candidatus Merdivivens pullicola</name>
    <dbReference type="NCBI Taxonomy" id="2840872"/>
    <lineage>
        <taxon>Bacteria</taxon>
        <taxon>Pseudomonadati</taxon>
        <taxon>Bacteroidota</taxon>
        <taxon>Bacteroidia</taxon>
        <taxon>Bacteroidales</taxon>
        <taxon>Muribaculaceae</taxon>
        <taxon>Muribaculaceae incertae sedis</taxon>
        <taxon>Candidatus Merdivivens</taxon>
    </lineage>
</organism>